<dbReference type="Proteomes" id="UP000199444">
    <property type="component" value="Unassembled WGS sequence"/>
</dbReference>
<feature type="compositionally biased region" description="Polar residues" evidence="1">
    <location>
        <begin position="49"/>
        <end position="61"/>
    </location>
</feature>
<feature type="compositionally biased region" description="Basic and acidic residues" evidence="1">
    <location>
        <begin position="37"/>
        <end position="48"/>
    </location>
</feature>
<keyword evidence="3" id="KW-1185">Reference proteome</keyword>
<proteinExistence type="predicted"/>
<evidence type="ECO:0000313" key="2">
    <source>
        <dbReference type="EMBL" id="SDQ83888.1"/>
    </source>
</evidence>
<gene>
    <name evidence="2" type="ORF">SAMN05216231_2731</name>
</gene>
<name>A0A1H1E5X5_9BACI</name>
<protein>
    <submittedName>
        <fullName evidence="2">Uncharacterized protein</fullName>
    </submittedName>
</protein>
<feature type="compositionally biased region" description="Polar residues" evidence="1">
    <location>
        <begin position="21"/>
        <end position="36"/>
    </location>
</feature>
<dbReference type="AlphaFoldDB" id="A0A1H1E5X5"/>
<feature type="compositionally biased region" description="Polar residues" evidence="1">
    <location>
        <begin position="68"/>
        <end position="77"/>
    </location>
</feature>
<evidence type="ECO:0000256" key="1">
    <source>
        <dbReference type="SAM" id="MobiDB-lite"/>
    </source>
</evidence>
<sequence>MHVNYMARKLITIVQQCGLNSSEKSGNRATAATTQAKNREIERQRPQLERQTGNSSDNGHNSSEKSGTRVTAASSRATNRKLERQNLYIHLNLTPSPRPIFLHNSMLINFKKFSRLRKIWCRANYHVEHIINAMRCC</sequence>
<organism evidence="2 3">
    <name type="scientific">Virgibacillus salinus</name>
    <dbReference type="NCBI Taxonomy" id="553311"/>
    <lineage>
        <taxon>Bacteria</taxon>
        <taxon>Bacillati</taxon>
        <taxon>Bacillota</taxon>
        <taxon>Bacilli</taxon>
        <taxon>Bacillales</taxon>
        <taxon>Bacillaceae</taxon>
        <taxon>Virgibacillus</taxon>
    </lineage>
</organism>
<evidence type="ECO:0000313" key="3">
    <source>
        <dbReference type="Proteomes" id="UP000199444"/>
    </source>
</evidence>
<dbReference type="EMBL" id="FNKD01000003">
    <property type="protein sequence ID" value="SDQ83888.1"/>
    <property type="molecule type" value="Genomic_DNA"/>
</dbReference>
<reference evidence="2 3" key="1">
    <citation type="submission" date="2016-10" db="EMBL/GenBank/DDBJ databases">
        <authorList>
            <person name="de Groot N.N."/>
        </authorList>
    </citation>
    <scope>NUCLEOTIDE SEQUENCE [LARGE SCALE GENOMIC DNA]</scope>
    <source>
        <strain evidence="2 3">CGMCC 1.10449</strain>
    </source>
</reference>
<accession>A0A1H1E5X5</accession>
<feature type="region of interest" description="Disordered" evidence="1">
    <location>
        <begin position="21"/>
        <end position="79"/>
    </location>
</feature>